<accession>A0AAV4GQW6</accession>
<gene>
    <name evidence="1" type="ORF">ElyMa_004230300</name>
</gene>
<evidence type="ECO:0008006" key="3">
    <source>
        <dbReference type="Google" id="ProtNLM"/>
    </source>
</evidence>
<proteinExistence type="predicted"/>
<comment type="caution">
    <text evidence="1">The sequence shown here is derived from an EMBL/GenBank/DDBJ whole genome shotgun (WGS) entry which is preliminary data.</text>
</comment>
<organism evidence="1 2">
    <name type="scientific">Elysia marginata</name>
    <dbReference type="NCBI Taxonomy" id="1093978"/>
    <lineage>
        <taxon>Eukaryota</taxon>
        <taxon>Metazoa</taxon>
        <taxon>Spiralia</taxon>
        <taxon>Lophotrochozoa</taxon>
        <taxon>Mollusca</taxon>
        <taxon>Gastropoda</taxon>
        <taxon>Heterobranchia</taxon>
        <taxon>Euthyneura</taxon>
        <taxon>Panpulmonata</taxon>
        <taxon>Sacoglossa</taxon>
        <taxon>Placobranchoidea</taxon>
        <taxon>Plakobranchidae</taxon>
        <taxon>Elysia</taxon>
    </lineage>
</organism>
<dbReference type="AlphaFoldDB" id="A0AAV4GQW6"/>
<dbReference type="Proteomes" id="UP000762676">
    <property type="component" value="Unassembled WGS sequence"/>
</dbReference>
<sequence>MSTLARSWFYSSPSERVISALLFWFSSSGDQLGIDDADDDSSDDSFLALATASISSPMLVSQPSSLLLSHSLLSFFSHKPPRTQHDFNVSPFVVA</sequence>
<keyword evidence="2" id="KW-1185">Reference proteome</keyword>
<evidence type="ECO:0000313" key="2">
    <source>
        <dbReference type="Proteomes" id="UP000762676"/>
    </source>
</evidence>
<protein>
    <recommendedName>
        <fullName evidence="3">Secreted protein</fullName>
    </recommendedName>
</protein>
<name>A0AAV4GQW6_9GAST</name>
<dbReference type="EMBL" id="BMAT01008555">
    <property type="protein sequence ID" value="GFR87704.1"/>
    <property type="molecule type" value="Genomic_DNA"/>
</dbReference>
<evidence type="ECO:0000313" key="1">
    <source>
        <dbReference type="EMBL" id="GFR87704.1"/>
    </source>
</evidence>
<reference evidence="1 2" key="1">
    <citation type="journal article" date="2021" name="Elife">
        <title>Chloroplast acquisition without the gene transfer in kleptoplastic sea slugs, Plakobranchus ocellatus.</title>
        <authorList>
            <person name="Maeda T."/>
            <person name="Takahashi S."/>
            <person name="Yoshida T."/>
            <person name="Shimamura S."/>
            <person name="Takaki Y."/>
            <person name="Nagai Y."/>
            <person name="Toyoda A."/>
            <person name="Suzuki Y."/>
            <person name="Arimoto A."/>
            <person name="Ishii H."/>
            <person name="Satoh N."/>
            <person name="Nishiyama T."/>
            <person name="Hasebe M."/>
            <person name="Maruyama T."/>
            <person name="Minagawa J."/>
            <person name="Obokata J."/>
            <person name="Shigenobu S."/>
        </authorList>
    </citation>
    <scope>NUCLEOTIDE SEQUENCE [LARGE SCALE GENOMIC DNA]</scope>
</reference>